<dbReference type="Pfam" id="PF21040">
    <property type="entry name" value="CEP104-like_TOG"/>
    <property type="match status" value="1"/>
</dbReference>
<feature type="domain" description="UVR" evidence="3">
    <location>
        <begin position="213"/>
        <end position="248"/>
    </location>
</feature>
<gene>
    <name evidence="4" type="ORF">WR25_15343</name>
</gene>
<dbReference type="InterPro" id="IPR048739">
    <property type="entry name" value="CEP104_N"/>
</dbReference>
<protein>
    <recommendedName>
        <fullName evidence="3">UVR domain-containing protein</fullName>
    </recommendedName>
</protein>
<dbReference type="Gene3D" id="1.25.10.10">
    <property type="entry name" value="Leucine-rich Repeat Variant"/>
    <property type="match status" value="1"/>
</dbReference>
<organism evidence="4 5">
    <name type="scientific">Diploscapter pachys</name>
    <dbReference type="NCBI Taxonomy" id="2018661"/>
    <lineage>
        <taxon>Eukaryota</taxon>
        <taxon>Metazoa</taxon>
        <taxon>Ecdysozoa</taxon>
        <taxon>Nematoda</taxon>
        <taxon>Chromadorea</taxon>
        <taxon>Rhabditida</taxon>
        <taxon>Rhabditina</taxon>
        <taxon>Rhabditomorpha</taxon>
        <taxon>Rhabditoidea</taxon>
        <taxon>Rhabditidae</taxon>
        <taxon>Diploscapter</taxon>
    </lineage>
</organism>
<dbReference type="GO" id="GO:0000226">
    <property type="term" value="P:microtubule cytoskeleton organization"/>
    <property type="evidence" value="ECO:0007669"/>
    <property type="project" value="UniProtKB-ARBA"/>
</dbReference>
<proteinExistence type="predicted"/>
<evidence type="ECO:0000256" key="1">
    <source>
        <dbReference type="SAM" id="Coils"/>
    </source>
</evidence>
<feature type="coiled-coil region" evidence="1">
    <location>
        <begin position="162"/>
        <end position="229"/>
    </location>
</feature>
<dbReference type="InterPro" id="IPR052607">
    <property type="entry name" value="CEP104-like"/>
</dbReference>
<evidence type="ECO:0000313" key="5">
    <source>
        <dbReference type="Proteomes" id="UP000218231"/>
    </source>
</evidence>
<dbReference type="InterPro" id="IPR034085">
    <property type="entry name" value="TOG"/>
</dbReference>
<dbReference type="InterPro" id="IPR011989">
    <property type="entry name" value="ARM-like"/>
</dbReference>
<dbReference type="Proteomes" id="UP000218231">
    <property type="component" value="Unassembled WGS sequence"/>
</dbReference>
<dbReference type="AlphaFoldDB" id="A0A2A2KLN0"/>
<dbReference type="Pfam" id="PF21038">
    <property type="entry name" value="CEP104_N"/>
    <property type="match status" value="1"/>
</dbReference>
<accession>A0A2A2KLN0</accession>
<feature type="compositionally biased region" description="Polar residues" evidence="2">
    <location>
        <begin position="380"/>
        <end position="391"/>
    </location>
</feature>
<feature type="region of interest" description="Disordered" evidence="2">
    <location>
        <begin position="259"/>
        <end position="438"/>
    </location>
</feature>
<name>A0A2A2KLN0_9BILA</name>
<dbReference type="InterPro" id="IPR001943">
    <property type="entry name" value="UVR_dom"/>
</dbReference>
<evidence type="ECO:0000313" key="4">
    <source>
        <dbReference type="EMBL" id="PAV74739.1"/>
    </source>
</evidence>
<dbReference type="OrthoDB" id="66599at2759"/>
<dbReference type="PANTHER" id="PTHR13371:SF0">
    <property type="entry name" value="CENTROSOMAL PROTEIN OF 104 KDA"/>
    <property type="match status" value="1"/>
</dbReference>
<sequence>MTQQSIDFVLFSINGQPAGDKELLHTKEWVSEKTSEFPIELEIVLRRRANIQKVEIVAHNKFIPTRIELLCSEYEHSKNKKGLGDVAFKRVKSSPGKYELKTVYLDEHCAKLIFKVFECHIDINENTQNLVGIKEVKIYGHYESGTDESRLFDNDPDRSNYKKTIEANKRQYTQELASLIAAVNRNKNKAVAEEDFALAKDAQLAIKTLQMTKKNMEGLEKDKEEAIVQEDFQHAKDITDEIKALRSNTLSGINKRLLENVPPDSRHGDIHRPRNLFGDEIDPDLKPVYPPPPPKLFKPVDISPTEIPVDPSTEYLLPPRGPPSSRYSNRSSGSRSLNRARPQTHDSVRIHRPASLTNRRHSDTSTLSPPSSTSMESMNDRPSSTDSNASVETLKVRNYKKNGPSRPPSNESRRSTSNSRSSNRSQRGSRATNKFMEKENMIVPAALQRRNLADHNEIPNVPESYDDADLDEDRLISMVGPQDRNNVRHGVGAFGLGTMIKLYSKRFESRKDGIAELKKKMQKMSTSQAQNNFDCIISIVSKLLKDQLYSVYSDALNLLRYICGDFIPQHRLERQIPHLAAETHESIVLRIANPVDDKRSSRETMATFQEITNSERFAKAYAAKIVQTPTKSSNSRSDKGKALIIEELGRTYGIPNSNIGLSEKPLAKLAGNFMKHPDPEVRNIGKDVMLKIYTAGDKDSVRRNLPNSDIIQKNPLYRTLTEEMKRIDGKEKMPKSIMKKTRFKDQSY</sequence>
<evidence type="ECO:0000256" key="2">
    <source>
        <dbReference type="SAM" id="MobiDB-lite"/>
    </source>
</evidence>
<comment type="caution">
    <text evidence="4">The sequence shown here is derived from an EMBL/GenBank/DDBJ whole genome shotgun (WGS) entry which is preliminary data.</text>
</comment>
<dbReference type="PANTHER" id="PTHR13371">
    <property type="entry name" value="GLYCINE-, GLUTAMATE-, THIENYLCYCLOHEXYLPIPERIDINE-BINDING PROTEIN"/>
    <property type="match status" value="1"/>
</dbReference>
<keyword evidence="1" id="KW-0175">Coiled coil</keyword>
<feature type="compositionally biased region" description="Low complexity" evidence="2">
    <location>
        <begin position="415"/>
        <end position="430"/>
    </location>
</feature>
<evidence type="ECO:0000259" key="3">
    <source>
        <dbReference type="PROSITE" id="PS50151"/>
    </source>
</evidence>
<dbReference type="SMART" id="SM01349">
    <property type="entry name" value="TOG"/>
    <property type="match status" value="1"/>
</dbReference>
<reference evidence="4 5" key="1">
    <citation type="journal article" date="2017" name="Curr. Biol.">
        <title>Genome architecture and evolution of a unichromosomal asexual nematode.</title>
        <authorList>
            <person name="Fradin H."/>
            <person name="Zegar C."/>
            <person name="Gutwein M."/>
            <person name="Lucas J."/>
            <person name="Kovtun M."/>
            <person name="Corcoran D."/>
            <person name="Baugh L.R."/>
            <person name="Kiontke K."/>
            <person name="Gunsalus K."/>
            <person name="Fitch D.H."/>
            <person name="Piano F."/>
        </authorList>
    </citation>
    <scope>NUCLEOTIDE SEQUENCE [LARGE SCALE GENOMIC DNA]</scope>
    <source>
        <strain evidence="4">PF1309</strain>
    </source>
</reference>
<dbReference type="GO" id="GO:0005929">
    <property type="term" value="C:cilium"/>
    <property type="evidence" value="ECO:0007669"/>
    <property type="project" value="TreeGrafter"/>
</dbReference>
<feature type="compositionally biased region" description="Low complexity" evidence="2">
    <location>
        <begin position="364"/>
        <end position="377"/>
    </location>
</feature>
<feature type="compositionally biased region" description="Low complexity" evidence="2">
    <location>
        <begin position="315"/>
        <end position="339"/>
    </location>
</feature>
<dbReference type="EMBL" id="LIAE01008288">
    <property type="protein sequence ID" value="PAV74739.1"/>
    <property type="molecule type" value="Genomic_DNA"/>
</dbReference>
<dbReference type="PROSITE" id="PS50151">
    <property type="entry name" value="UVR"/>
    <property type="match status" value="1"/>
</dbReference>
<keyword evidence="5" id="KW-1185">Reference proteome</keyword>